<dbReference type="Proteomes" id="UP000298196">
    <property type="component" value="Unassembled WGS sequence"/>
</dbReference>
<dbReference type="InterPro" id="IPR005119">
    <property type="entry name" value="LysR_subst-bd"/>
</dbReference>
<dbReference type="InterPro" id="IPR058163">
    <property type="entry name" value="LysR-type_TF_proteobact-type"/>
</dbReference>
<gene>
    <name evidence="3" type="ORF">C9F07_35975</name>
</gene>
<reference evidence="3 4" key="1">
    <citation type="submission" date="2018-03" db="EMBL/GenBank/DDBJ databases">
        <title>Non-Typhoidal Salmonella genome sequencing and assembly.</title>
        <authorList>
            <person name="Matchawe C."/>
        </authorList>
    </citation>
    <scope>NUCLEOTIDE SEQUENCE [LARGE SCALE GENOMIC DNA]</scope>
    <source>
        <strain evidence="3 4">22sa</strain>
    </source>
</reference>
<keyword evidence="4" id="KW-1185">Reference proteome</keyword>
<feature type="domain" description="LysR substrate-binding" evidence="2">
    <location>
        <begin position="6"/>
        <end position="148"/>
    </location>
</feature>
<organism evidence="3 4">
    <name type="scientific">Salmonella enterica subsp. enterica serovar Poona</name>
    <dbReference type="NCBI Taxonomy" id="436295"/>
    <lineage>
        <taxon>Bacteria</taxon>
        <taxon>Pseudomonadati</taxon>
        <taxon>Pseudomonadota</taxon>
        <taxon>Gammaproteobacteria</taxon>
        <taxon>Enterobacterales</taxon>
        <taxon>Enterobacteriaceae</taxon>
        <taxon>Salmonella</taxon>
    </lineage>
</organism>
<protein>
    <submittedName>
        <fullName evidence="3">Transcriptional regulator</fullName>
    </submittedName>
</protein>
<dbReference type="SUPFAM" id="SSF53850">
    <property type="entry name" value="Periplasmic binding protein-like II"/>
    <property type="match status" value="1"/>
</dbReference>
<comment type="similarity">
    <text evidence="1">Belongs to the LysR transcriptional regulatory family.</text>
</comment>
<dbReference type="EMBL" id="PYKI01003563">
    <property type="protein sequence ID" value="TGD30467.1"/>
    <property type="molecule type" value="Genomic_DNA"/>
</dbReference>
<evidence type="ECO:0000256" key="1">
    <source>
        <dbReference type="ARBA" id="ARBA00009437"/>
    </source>
</evidence>
<feature type="non-terminal residue" evidence="3">
    <location>
        <position position="1"/>
    </location>
</feature>
<dbReference type="PANTHER" id="PTHR30537:SF5">
    <property type="entry name" value="HTH-TYPE TRANSCRIPTIONAL ACTIVATOR TTDR-RELATED"/>
    <property type="match status" value="1"/>
</dbReference>
<name>A0A4Z0K817_SALET</name>
<dbReference type="Gene3D" id="3.40.190.290">
    <property type="match status" value="1"/>
</dbReference>
<evidence type="ECO:0000313" key="3">
    <source>
        <dbReference type="EMBL" id="TGD30467.1"/>
    </source>
</evidence>
<dbReference type="Pfam" id="PF03466">
    <property type="entry name" value="LysR_substrate"/>
    <property type="match status" value="1"/>
</dbReference>
<sequence length="166" mass="18729">RLGARPASRLFSPRLGAMPMVERAAKPYLAQYGVPEKPADLSSHSWLEYSVRPDNEFELIAPEGISTRLIPQGRCVTNDPMTLVRWLTAGTGIAYVPLMWVIDEINRGDLEILLPRVQSVRRPVYALYTEKDKLPLKVQVVINALTDYFVDVAHLFQGMHGRGKEK</sequence>
<proteinExistence type="inferred from homology"/>
<dbReference type="PANTHER" id="PTHR30537">
    <property type="entry name" value="HTH-TYPE TRANSCRIPTIONAL REGULATOR"/>
    <property type="match status" value="1"/>
</dbReference>
<comment type="caution">
    <text evidence="3">The sequence shown here is derived from an EMBL/GenBank/DDBJ whole genome shotgun (WGS) entry which is preliminary data.</text>
</comment>
<evidence type="ECO:0000259" key="2">
    <source>
        <dbReference type="Pfam" id="PF03466"/>
    </source>
</evidence>
<evidence type="ECO:0000313" key="4">
    <source>
        <dbReference type="Proteomes" id="UP000298196"/>
    </source>
</evidence>
<dbReference type="AlphaFoldDB" id="A0A4Z0K817"/>
<accession>A0A4Z0K817</accession>